<feature type="disulfide bond" evidence="10">
    <location>
        <begin position="130"/>
        <end position="139"/>
    </location>
</feature>
<keyword evidence="4 13" id="KW-1133">Transmembrane helix</keyword>
<keyword evidence="7" id="KW-0675">Receptor</keyword>
<feature type="disulfide bond" evidence="10">
    <location>
        <begin position="156"/>
        <end position="173"/>
    </location>
</feature>
<evidence type="ECO:0000256" key="9">
    <source>
        <dbReference type="ARBA" id="ARBA00023292"/>
    </source>
</evidence>
<proteinExistence type="predicted"/>
<dbReference type="EMBL" id="JAFJMO010000013">
    <property type="protein sequence ID" value="KAJ8258317.1"/>
    <property type="molecule type" value="Genomic_DNA"/>
</dbReference>
<feature type="disulfide bond" evidence="10">
    <location>
        <begin position="2007"/>
        <end position="2016"/>
    </location>
</feature>
<dbReference type="PROSITE" id="PS00022">
    <property type="entry name" value="EGF_1"/>
    <property type="match status" value="7"/>
</dbReference>
<evidence type="ECO:0000259" key="16">
    <source>
        <dbReference type="PROSITE" id="PS50213"/>
    </source>
</evidence>
<keyword evidence="14" id="KW-0732">Signal</keyword>
<keyword evidence="5 13" id="KW-0472">Membrane</keyword>
<dbReference type="PROSITE" id="PS01241">
    <property type="entry name" value="LINK_1"/>
    <property type="match status" value="1"/>
</dbReference>
<dbReference type="FunFam" id="2.10.25.10:FF:000040">
    <property type="entry name" value="Stabilin 2"/>
    <property type="match status" value="5"/>
</dbReference>
<evidence type="ECO:0000256" key="7">
    <source>
        <dbReference type="ARBA" id="ARBA00023170"/>
    </source>
</evidence>
<keyword evidence="2 10" id="KW-0245">EGF-like domain</keyword>
<dbReference type="SMART" id="SM00180">
    <property type="entry name" value="EGF_Lam"/>
    <property type="match status" value="4"/>
</dbReference>
<evidence type="ECO:0000256" key="12">
    <source>
        <dbReference type="SAM" id="MobiDB-lite"/>
    </source>
</evidence>
<dbReference type="PROSITE" id="PS01186">
    <property type="entry name" value="EGF_2"/>
    <property type="match status" value="12"/>
</dbReference>
<evidence type="ECO:0000259" key="17">
    <source>
        <dbReference type="PROSITE" id="PS50963"/>
    </source>
</evidence>
<feature type="disulfide bond" evidence="10">
    <location>
        <begin position="1395"/>
        <end position="1405"/>
    </location>
</feature>
<reference evidence="18" key="1">
    <citation type="journal article" date="2023" name="Science">
        <title>Genome structures resolve the early diversification of teleost fishes.</title>
        <authorList>
            <person name="Parey E."/>
            <person name="Louis A."/>
            <person name="Montfort J."/>
            <person name="Bouchez O."/>
            <person name="Roques C."/>
            <person name="Iampietro C."/>
            <person name="Lluch J."/>
            <person name="Castinel A."/>
            <person name="Donnadieu C."/>
            <person name="Desvignes T."/>
            <person name="Floi Bucao C."/>
            <person name="Jouanno E."/>
            <person name="Wen M."/>
            <person name="Mejri S."/>
            <person name="Dirks R."/>
            <person name="Jansen H."/>
            <person name="Henkel C."/>
            <person name="Chen W.J."/>
            <person name="Zahm M."/>
            <person name="Cabau C."/>
            <person name="Klopp C."/>
            <person name="Thompson A.W."/>
            <person name="Robinson-Rechavi M."/>
            <person name="Braasch I."/>
            <person name="Lecointre G."/>
            <person name="Bobe J."/>
            <person name="Postlethwait J.H."/>
            <person name="Berthelot C."/>
            <person name="Roest Crollius H."/>
            <person name="Guiguen Y."/>
        </authorList>
    </citation>
    <scope>NUCLEOTIDE SEQUENCE</scope>
    <source>
        <strain evidence="18">Concon-B</strain>
    </source>
</reference>
<feature type="domain" description="EGF-like" evidence="15">
    <location>
        <begin position="835"/>
        <end position="877"/>
    </location>
</feature>
<feature type="domain" description="EGF-like" evidence="15">
    <location>
        <begin position="1472"/>
        <end position="1513"/>
    </location>
</feature>
<dbReference type="Gene3D" id="2.10.25.10">
    <property type="entry name" value="Laminin"/>
    <property type="match status" value="11"/>
</dbReference>
<dbReference type="FunFam" id="3.10.100.10:FF:000001">
    <property type="entry name" value="Hyaluronan proteoglycan link protein 1"/>
    <property type="match status" value="1"/>
</dbReference>
<dbReference type="SUPFAM" id="SSF57196">
    <property type="entry name" value="EGF/Laminin"/>
    <property type="match status" value="2"/>
</dbReference>
<dbReference type="PROSITE" id="PS50026">
    <property type="entry name" value="EGF_3"/>
    <property type="match status" value="14"/>
</dbReference>
<comment type="caution">
    <text evidence="10">Lacks conserved residue(s) required for the propagation of feature annotation.</text>
</comment>
<dbReference type="Pfam" id="PF00193">
    <property type="entry name" value="Xlink"/>
    <property type="match status" value="1"/>
</dbReference>
<dbReference type="GO" id="GO:0016020">
    <property type="term" value="C:membrane"/>
    <property type="evidence" value="ECO:0007669"/>
    <property type="project" value="UniProtKB-SubCell"/>
</dbReference>
<dbReference type="SMART" id="SM00445">
    <property type="entry name" value="LINK"/>
    <property type="match status" value="1"/>
</dbReference>
<feature type="transmembrane region" description="Helical" evidence="13">
    <location>
        <begin position="2445"/>
        <end position="2466"/>
    </location>
</feature>
<dbReference type="InterPro" id="IPR000538">
    <property type="entry name" value="Link_dom"/>
</dbReference>
<gene>
    <name evidence="18" type="ORF">COCON_G00173290</name>
</gene>
<dbReference type="SUPFAM" id="SSF57184">
    <property type="entry name" value="Growth factor receptor domain"/>
    <property type="match status" value="1"/>
</dbReference>
<dbReference type="SUPFAM" id="SSF56436">
    <property type="entry name" value="C-type lectin-like"/>
    <property type="match status" value="1"/>
</dbReference>
<dbReference type="GO" id="GO:0007155">
    <property type="term" value="P:cell adhesion"/>
    <property type="evidence" value="ECO:0007669"/>
    <property type="project" value="InterPro"/>
</dbReference>
<dbReference type="InterPro" id="IPR009030">
    <property type="entry name" value="Growth_fac_rcpt_cys_sf"/>
</dbReference>
<evidence type="ECO:0000256" key="10">
    <source>
        <dbReference type="PROSITE-ProRule" id="PRU00076"/>
    </source>
</evidence>
<dbReference type="PANTHER" id="PTHR24038:SF8">
    <property type="entry name" value="STABILIN-1"/>
    <property type="match status" value="1"/>
</dbReference>
<feature type="domain" description="EGF-like" evidence="15">
    <location>
        <begin position="1320"/>
        <end position="1352"/>
    </location>
</feature>
<keyword evidence="19" id="KW-1185">Reference proteome</keyword>
<feature type="region of interest" description="Disordered" evidence="12">
    <location>
        <begin position="2511"/>
        <end position="2533"/>
    </location>
</feature>
<feature type="domain" description="EGF-like" evidence="15">
    <location>
        <begin position="223"/>
        <end position="261"/>
    </location>
</feature>
<feature type="disulfide bond" evidence="10">
    <location>
        <begin position="1963"/>
        <end position="1972"/>
    </location>
</feature>
<accession>A0A9Q1D4V4</accession>
<dbReference type="FunFam" id="2.30.180.10:FF:000005">
    <property type="entry name" value="Stabilin 2"/>
    <property type="match status" value="2"/>
</dbReference>
<dbReference type="PROSITE" id="PS50963">
    <property type="entry name" value="LINK_2"/>
    <property type="match status" value="1"/>
</dbReference>
<keyword evidence="6 10" id="KW-1015">Disulfide bond</keyword>
<dbReference type="PROSITE" id="PS50213">
    <property type="entry name" value="FAS1"/>
    <property type="match status" value="7"/>
</dbReference>
<dbReference type="InterPro" id="IPR024731">
    <property type="entry name" value="NELL2-like_EGF"/>
</dbReference>
<organism evidence="18 19">
    <name type="scientific">Conger conger</name>
    <name type="common">Conger eel</name>
    <name type="synonym">Muraena conger</name>
    <dbReference type="NCBI Taxonomy" id="82655"/>
    <lineage>
        <taxon>Eukaryota</taxon>
        <taxon>Metazoa</taxon>
        <taxon>Chordata</taxon>
        <taxon>Craniata</taxon>
        <taxon>Vertebrata</taxon>
        <taxon>Euteleostomi</taxon>
        <taxon>Actinopterygii</taxon>
        <taxon>Neopterygii</taxon>
        <taxon>Teleostei</taxon>
        <taxon>Anguilliformes</taxon>
        <taxon>Congridae</taxon>
        <taxon>Conger</taxon>
    </lineage>
</organism>
<feature type="domain" description="EGF-like" evidence="15">
    <location>
        <begin position="921"/>
        <end position="960"/>
    </location>
</feature>
<feature type="domain" description="EGF-like" evidence="15">
    <location>
        <begin position="148"/>
        <end position="185"/>
    </location>
</feature>
<feature type="domain" description="FAS1" evidence="16">
    <location>
        <begin position="960"/>
        <end position="1089"/>
    </location>
</feature>
<evidence type="ECO:0000256" key="1">
    <source>
        <dbReference type="ARBA" id="ARBA00004479"/>
    </source>
</evidence>
<dbReference type="SUPFAM" id="SSF82153">
    <property type="entry name" value="FAS1 domain"/>
    <property type="match status" value="7"/>
</dbReference>
<dbReference type="InterPro" id="IPR036378">
    <property type="entry name" value="FAS1_dom_sf"/>
</dbReference>
<dbReference type="InterPro" id="IPR000782">
    <property type="entry name" value="FAS1_domain"/>
</dbReference>
<feature type="disulfide bond" evidence="10">
    <location>
        <begin position="175"/>
        <end position="184"/>
    </location>
</feature>
<feature type="disulfide bond" evidence="10">
    <location>
        <begin position="732"/>
        <end position="741"/>
    </location>
</feature>
<evidence type="ECO:0000256" key="3">
    <source>
        <dbReference type="ARBA" id="ARBA00022692"/>
    </source>
</evidence>
<feature type="domain" description="EGF-like" evidence="15">
    <location>
        <begin position="1430"/>
        <end position="1471"/>
    </location>
</feature>
<dbReference type="Gene3D" id="2.170.300.10">
    <property type="entry name" value="Tie2 ligand-binding domain superfamily"/>
    <property type="match status" value="1"/>
</dbReference>
<dbReference type="Pfam" id="PF12947">
    <property type="entry name" value="EGF_3"/>
    <property type="match status" value="9"/>
</dbReference>
<dbReference type="Gene3D" id="3.10.100.10">
    <property type="entry name" value="Mannose-Binding Protein A, subunit A"/>
    <property type="match status" value="1"/>
</dbReference>
<evidence type="ECO:0000256" key="14">
    <source>
        <dbReference type="SAM" id="SignalP"/>
    </source>
</evidence>
<dbReference type="GO" id="GO:0005540">
    <property type="term" value="F:hyaluronic acid binding"/>
    <property type="evidence" value="ECO:0007669"/>
    <property type="project" value="InterPro"/>
</dbReference>
<dbReference type="FunFam" id="2.30.180.10:FF:000014">
    <property type="entry name" value="Stabilin 1"/>
    <property type="match status" value="1"/>
</dbReference>
<evidence type="ECO:0000256" key="6">
    <source>
        <dbReference type="ARBA" id="ARBA00023157"/>
    </source>
</evidence>
<dbReference type="Pfam" id="PF02469">
    <property type="entry name" value="Fasciclin"/>
    <property type="match status" value="7"/>
</dbReference>
<feature type="domain" description="FAS1" evidence="16">
    <location>
        <begin position="2287"/>
        <end position="2422"/>
    </location>
</feature>
<dbReference type="Gene3D" id="2.30.180.10">
    <property type="entry name" value="FAS1 domain"/>
    <property type="match status" value="7"/>
</dbReference>
<evidence type="ECO:0000256" key="13">
    <source>
        <dbReference type="SAM" id="Phobius"/>
    </source>
</evidence>
<feature type="disulfide bond" evidence="10">
    <location>
        <begin position="1342"/>
        <end position="1351"/>
    </location>
</feature>
<feature type="domain" description="EGF-like" evidence="15">
    <location>
        <begin position="878"/>
        <end position="920"/>
    </location>
</feature>
<feature type="domain" description="FAS1" evidence="16">
    <location>
        <begin position="488"/>
        <end position="623"/>
    </location>
</feature>
<feature type="domain" description="EGF-like" evidence="15">
    <location>
        <begin position="1391"/>
        <end position="1429"/>
    </location>
</feature>
<feature type="domain" description="EGF-like" evidence="15">
    <location>
        <begin position="702"/>
        <end position="742"/>
    </location>
</feature>
<sequence length="2533" mass="275659">MRFFLILGFVASCNAQQEPLVNRCDVPRTLSVSTLCTSCAASPTAPCPKGYRKATAGMGKADCRYTVDIAGRLVSLPGCRHVCEKEVTDHRCCPNFWGPLCLPCPNWDYRPCNWHGTCTSGNAGNGTCVCDEGFAGVACHECKDKNAYGENCQSKCSCVNGVCDGGPSGKGECLCQPPYSGPKCDHATASCSNCTAYSYCKGEGSQATCTCLPGFQKVGRICSGICSKNICDVNAECTYLGGRNFQCKCKAGYEGDGKVCSPVNPCSTNRGGCPANSTICVYTGPGKSRCECMEGMEGQTPQLGCRLKSACAEGTCDRTALCDTDLRGQPRCLCDKQQIGDGRRCYGNIMERVLELDEDGDLTGKLTGSVTLFEKGCMLTLSRYGPFTVLLPLLKVPLSGISERFLCKQHLIQGQHLYKDLQSNDFWTLGGMAVRFKGNKKLILMKDPDTSYSIIHSDIAAANGIIHIIDSPITNVHPVNSGNEQHINKTIGEIIAQDPKYNRFLSLVDNCGAPLPLRGNGPLTVFIPTNSGIDRFRDGSLMFMLTHAKHKLQELLKHHVFSQAAITVDQVASMSRIETMANQVVGVNVTYDGKILLGEKGILLETTDIIASNGIIHTIDGVLIPPSILPILPHRCDVNESKITVAPCVMCHYLHETECPPGSVELLSVFPGSVFQLANGCAKYCNLTQPRAECCRGFFGPDCKPCIGGFQQPCYGKGTCFDGIHGNGTCLCSPRFTGVACHICSEANKHGEKCDEDCRCVHGVCDNRPGSAGKCRLGSCQAGYSGDFCDKMAKPCDSDGTFEHCHINAYCTFEGDYTKCVCLSGYEGDGHSCTAVNPCLGPSRGGCHALAECVYVGPANVSCVCNKGWTGDGLVCAEIDNCLLETRGGCHSNATCTFIGPGQNECMCKPGYMGDGQMCDRINPCRANGGCHRMARCEVVGDGRVCTCPEGFAGDGLLCYGTLMEELDGNWDYYTFNAMLQKLPSLGLRENITALVPVGRALQKFKLNEIDFWKNPYVLPHLLKAHFLVGIFTLEDLKQHFNEELVTLNPGTKWEIKNNSGEVMIQNATIITPDIPVVNGYIHIINQVLKPPLSDIPPLPPTLMEFLNGTSAFSLFRRAALAYNLTGNIYNKDYTVLLPTDEAIKEHLQATNSTELGEELFKYHIIIDERVFPDHFDHGMVKNTLLGSSFQIFFHFNHENKTLANEVILSGNFSETFKGVVIRIPRVLELHKNRCNTEIMLRAAGYCTGCDSKPRCPYRHQSVLAEFPANMKSNCKHRKRVRMRRRTMPGCVIECFRYTEAHNCCPGYFGHSCFKCPGKIDNWCSNNGKCQDGVLGTGECLCNEGFHGTACEDCKSVCNCEHGMCMEGIEGSGKCLCYKGWRGSRCSEQIVMDACGGVCDLNANCLSAQGTPPTCVCIAGYKGTGTVCKEINPCDSDNGHCSKNANCTKTHPGERICTCREGFSGDGVVCEEIDGCSVNNGFCDSNAECARTGPNQVACSCNPGYSGNGRACYSVNPCRTDNGGCSWNARCEYVGPGLRNCTCRYNYIGDGITCRGTVKTEVLRNAESSWFNRNLMVSKVMDLLTKGPLTAFVPHTNYTTNFPMELWKNASRAGDLLRYHVVGCQQLLLSDLQSVGKVVSLSGHVLRFSVREGTLYINGDAKIITSDYVASNGVIHFIDTVLVPYDLKNTSGPVNPTLNVTSAAEAYGYTTFSRLLQSSNLMSMVENYLHHPFTMFWPTNEVFSSLSEDRKRWLYSEDHRDKLAAYLKAHIIRDAEILAVNLPHQDSVRTMHGSSFSFACDKNSIGDILVDDGNARIGERHLQFNVGIAYGIDQLLEPPGIGARCDAFAEQRSMGRCGSCFAAPMCSFGYKNTDQTTSCTYGRPSPFSPYRRYGFYSSMSYRRQFRGMRPGCQRTCIKVDWSPRCCENHYGRDCQVCPGGLEAVCSNNGRCLHGMEGSGRCRCSAGFTGTACELCAAFHYGPNCTSCACTEHGKCDDGLGGDGSCFCQEGWTGPRCESKLAVKPVCSPECHQNAVCQPDNICVCESLYEGNGRNCSAPDLCSEENGGCHQHANCSQTGVNVNCTCLSKYAGDGYACSPIDRCVEEENGGCSDFATCHFTGPNERDCKCLPGYVGNGVQCLEKIVPPLDRCLEENGGCDPNAVCKDLHFHENMAGVFQLRSPLGKYKLNYTAAEAACQGQGGALATVKQLSDAQQLGMHMCVAGWLDGKQVGYPTIFPSAKCGDNHVGIVLYKNPVDLSSTYDTYCHRVKDVSCECRPDYVGNGEYCNGNLVTVVATNSNFSVFYKALLSYANSTKDGESLMNYLLKRSTYVTLFVPENTGFFANESLSWRDVEYHISINNSVHLYSDMKHGGVIPSRLGYNLSVTTTLSADSQSNKLVNKKLIIDWDIPATNGIIHIIKGPLKAPPKPVVPVSSHSKARSGAGTVASVLIVFLLIAVVAGLGYYFLKRKNNAFRFQYFKNDDEGAGTEGDNSLVSIPNPLYTGYSAFVEPFGDSPDAQADSQADCPDTQHILD</sequence>
<name>A0A9Q1D4V4_CONCO</name>
<dbReference type="OrthoDB" id="286301at2759"/>
<keyword evidence="8" id="KW-0325">Glycoprotein</keyword>
<keyword evidence="9" id="KW-0424">Laminin EGF-like domain</keyword>
<feature type="domain" description="FAS1" evidence="16">
    <location>
        <begin position="1100"/>
        <end position="1228"/>
    </location>
</feature>
<feature type="domain" description="EGF-like" evidence="15">
    <location>
        <begin position="1933"/>
        <end position="1973"/>
    </location>
</feature>
<dbReference type="InterPro" id="IPR016187">
    <property type="entry name" value="CTDL_fold"/>
</dbReference>
<dbReference type="InterPro" id="IPR016186">
    <property type="entry name" value="C-type_lectin-like/link_sf"/>
</dbReference>
<feature type="compositionally biased region" description="Low complexity" evidence="12">
    <location>
        <begin position="2513"/>
        <end position="2526"/>
    </location>
</feature>
<evidence type="ECO:0000256" key="8">
    <source>
        <dbReference type="ARBA" id="ARBA00023180"/>
    </source>
</evidence>
<dbReference type="SMART" id="SM00181">
    <property type="entry name" value="EGF"/>
    <property type="match status" value="23"/>
</dbReference>
<feature type="domain" description="Link" evidence="17">
    <location>
        <begin position="2174"/>
        <end position="2267"/>
    </location>
</feature>
<feature type="chain" id="PRO_5040463503" description="Stabilin-1" evidence="14">
    <location>
        <begin position="16"/>
        <end position="2533"/>
    </location>
</feature>
<evidence type="ECO:0008006" key="20">
    <source>
        <dbReference type="Google" id="ProtNLM"/>
    </source>
</evidence>
<evidence type="ECO:0000256" key="4">
    <source>
        <dbReference type="ARBA" id="ARBA00022989"/>
    </source>
</evidence>
<dbReference type="PANTHER" id="PTHR24038">
    <property type="entry name" value="STABILIN"/>
    <property type="match status" value="1"/>
</dbReference>
<evidence type="ECO:0000256" key="11">
    <source>
        <dbReference type="PROSITE-ProRule" id="PRU00323"/>
    </source>
</evidence>
<dbReference type="InterPro" id="IPR000742">
    <property type="entry name" value="EGF"/>
</dbReference>
<feature type="domain" description="FAS1" evidence="16">
    <location>
        <begin position="1696"/>
        <end position="1836"/>
    </location>
</feature>
<protein>
    <recommendedName>
        <fullName evidence="20">Stabilin-1</fullName>
    </recommendedName>
</protein>
<feature type="domain" description="EGF-like" evidence="15">
    <location>
        <begin position="2098"/>
        <end position="2140"/>
    </location>
</feature>
<feature type="disulfide bond" evidence="11">
    <location>
        <begin position="2220"/>
        <end position="2241"/>
    </location>
</feature>
<comment type="caution">
    <text evidence="18">The sequence shown here is derived from an EMBL/GenBank/DDBJ whole genome shotgun (WGS) entry which is preliminary data.</text>
</comment>
<dbReference type="Proteomes" id="UP001152803">
    <property type="component" value="Unassembled WGS sequence"/>
</dbReference>
<feature type="signal peptide" evidence="14">
    <location>
        <begin position="1"/>
        <end position="15"/>
    </location>
</feature>
<feature type="disulfide bond" evidence="11">
    <location>
        <begin position="2196"/>
        <end position="2265"/>
    </location>
</feature>
<evidence type="ECO:0000256" key="2">
    <source>
        <dbReference type="ARBA" id="ARBA00022536"/>
    </source>
</evidence>
<comment type="subcellular location">
    <subcellularLocation>
        <location evidence="1">Membrane</location>
        <topology evidence="1">Single-pass type I membrane protein</topology>
    </subcellularLocation>
</comment>
<feature type="domain" description="FAS1" evidence="16">
    <location>
        <begin position="1555"/>
        <end position="1682"/>
    </location>
</feature>
<feature type="domain" description="FAS1" evidence="16">
    <location>
        <begin position="346"/>
        <end position="473"/>
    </location>
</feature>
<keyword evidence="3 13" id="KW-0812">Transmembrane</keyword>
<evidence type="ECO:0000259" key="15">
    <source>
        <dbReference type="PROSITE" id="PS50026"/>
    </source>
</evidence>
<evidence type="ECO:0000313" key="19">
    <source>
        <dbReference type="Proteomes" id="UP001152803"/>
    </source>
</evidence>
<evidence type="ECO:0000313" key="18">
    <source>
        <dbReference type="EMBL" id="KAJ8258317.1"/>
    </source>
</evidence>
<dbReference type="InterPro" id="IPR002049">
    <property type="entry name" value="LE_dom"/>
</dbReference>
<dbReference type="SMART" id="SM00554">
    <property type="entry name" value="FAS1"/>
    <property type="match status" value="7"/>
</dbReference>
<feature type="domain" description="EGF-like" evidence="15">
    <location>
        <begin position="102"/>
        <end position="140"/>
    </location>
</feature>
<feature type="domain" description="EGF-like" evidence="15">
    <location>
        <begin position="1980"/>
        <end position="2017"/>
    </location>
</feature>
<dbReference type="Pfam" id="PF24887">
    <property type="entry name" value="EGF_STAB1-2"/>
    <property type="match status" value="2"/>
</dbReference>
<dbReference type="InterPro" id="IPR056806">
    <property type="entry name" value="EGF_STAB1-2"/>
</dbReference>
<evidence type="ECO:0000256" key="5">
    <source>
        <dbReference type="ARBA" id="ARBA00023136"/>
    </source>
</evidence>